<name>A0ABS5GD43_9BRAD</name>
<dbReference type="InterPro" id="IPR023347">
    <property type="entry name" value="Lysozyme_dom_sf"/>
</dbReference>
<evidence type="ECO:0000256" key="1">
    <source>
        <dbReference type="ARBA" id="ARBA00022529"/>
    </source>
</evidence>
<dbReference type="RefSeq" id="WP_172237567.1">
    <property type="nucleotide sequence ID" value="NZ_JABFDP010000016.1"/>
</dbReference>
<sequence>MSLEAVSKARDFVQAAPLPPRLAVLEDAASPVDQALSRAKDQAAVVGSDVISFVNGVTTEQRQDLINSALLAQLVAKVEVPDANRIYEWYQSYFTVLKNIGWVVQVDQFATYHTDSAGFQAHEAIIGLATTLLGPGTGALAVVKATLDALKSMDANSPWMTIFNRESQTGKTARFQVTLAEPDDKHGFLVTLMAFGLEARSTLTQVLFFKFRTSEAELKHFEGKVTIDADVLAGVRGDIKSKLADHVASYVRKLPDLSVLRRPPPIPTRDSLESLSPLSEQLLGNITDEAVTEAAGFREDPITELPGAPQLESTELPADWRATISLTGYQFIVRWETGGRSYYENVIKGRPIWPGYSSGITIGCGWDLGYHTKQEFLSQWGAQMARADFDRLAPTIGFRTVEPGRAAKVTQAQALIRSLSDIVVPWSVAIDQFDNVKYPALIRQFYQALDNLDRLHPHCRGALLSLTFNRGAAFAAPGPRFTEMREIGAAMRAGSLDDVARIPDLIRGMKRLWGASSSLSERREGEARLFEAGLAEMRMAARIAAHATGTTESALESAPIVETFESAEATQSDDADVAEINAILADQDLEAAGLTVASVRWNPKDDEQPDYRHLDTSLAGRAFELTPGDLDALIAANEFAPLPGKMMFALRGASLGAAKREDATSIVITDQRPDHRNFRCIIGVYDRERKTLSAYQASTVPNAAYVFKCYAMAQVGASTANLTGNILPTGCYTYTVGTHHPGTNREIPTALRLSDSASGASSAVVLRSLTDTIYDRLDAFMITAPADNVHPGQMSRGFSSAGCLTLPGFYANGQHTGIWSDFRVALGVTSGSNGKQFSMMLLTGLDAAVAAQVRAGTRTSADISRLRHGSSGARVAALQQALGIAPQANAQLGPKTRQALIARQVSKLGWADGIYAPVMDGMLGLQIYPST</sequence>
<keyword evidence="4" id="KW-1185">Reference proteome</keyword>
<evidence type="ECO:0000313" key="4">
    <source>
        <dbReference type="Proteomes" id="UP001314635"/>
    </source>
</evidence>
<comment type="caution">
    <text evidence="3">The sequence shown here is derived from an EMBL/GenBank/DDBJ whole genome shotgun (WGS) entry which is preliminary data.</text>
</comment>
<dbReference type="CDD" id="cd16904">
    <property type="entry name" value="pesticin_lyz-like"/>
    <property type="match status" value="1"/>
</dbReference>
<organism evidence="3 4">
    <name type="scientific">Bradyrhizobium denitrificans</name>
    <dbReference type="NCBI Taxonomy" id="2734912"/>
    <lineage>
        <taxon>Bacteria</taxon>
        <taxon>Pseudomonadati</taxon>
        <taxon>Pseudomonadota</taxon>
        <taxon>Alphaproteobacteria</taxon>
        <taxon>Hyphomicrobiales</taxon>
        <taxon>Nitrobacteraceae</taxon>
        <taxon>Bradyrhizobium</taxon>
    </lineage>
</organism>
<keyword evidence="1" id="KW-0929">Antimicrobial</keyword>
<dbReference type="Gene3D" id="1.10.530.40">
    <property type="match status" value="1"/>
</dbReference>
<evidence type="ECO:0008006" key="5">
    <source>
        <dbReference type="Google" id="ProtNLM"/>
    </source>
</evidence>
<dbReference type="Proteomes" id="UP001314635">
    <property type="component" value="Unassembled WGS sequence"/>
</dbReference>
<dbReference type="EMBL" id="JAFCLK010000024">
    <property type="protein sequence ID" value="MBR1138894.1"/>
    <property type="molecule type" value="Genomic_DNA"/>
</dbReference>
<keyword evidence="2" id="KW-0081">Bacteriolytic enzyme</keyword>
<evidence type="ECO:0000313" key="3">
    <source>
        <dbReference type="EMBL" id="MBR1138894.1"/>
    </source>
</evidence>
<proteinExistence type="predicted"/>
<protein>
    <recommendedName>
        <fullName evidence="5">Peptidoglycan binding-like domain-containing protein</fullName>
    </recommendedName>
</protein>
<accession>A0ABS5GD43</accession>
<reference evidence="4" key="1">
    <citation type="journal article" date="2021" name="ISME J.">
        <title>Evolutionary origin and ecological implication of a unique nif island in free-living Bradyrhizobium lineages.</title>
        <authorList>
            <person name="Tao J."/>
        </authorList>
    </citation>
    <scope>NUCLEOTIDE SEQUENCE [LARGE SCALE GENOMIC DNA]</scope>
    <source>
        <strain evidence="4">SZCCT0094</strain>
    </source>
</reference>
<gene>
    <name evidence="3" type="ORF">JQ619_24305</name>
</gene>
<evidence type="ECO:0000256" key="2">
    <source>
        <dbReference type="ARBA" id="ARBA00022638"/>
    </source>
</evidence>